<accession>A0A8S1DQM7</accession>
<protein>
    <submittedName>
        <fullName evidence="1">Uncharacterized protein</fullName>
    </submittedName>
</protein>
<gene>
    <name evidence="1" type="ORF">CLODIP_2_CD12875</name>
</gene>
<evidence type="ECO:0000313" key="1">
    <source>
        <dbReference type="EMBL" id="CAB3382249.1"/>
    </source>
</evidence>
<keyword evidence="2" id="KW-1185">Reference proteome</keyword>
<sequence length="95" mass="10186">MNRLLISRLFRQAARWCAHPLACLTVGVVDSGAKGAGVGRARRLRSPALPAAAACQARSARALAQNFAEQREKQKRRALPLLPTAILTLLGINST</sequence>
<evidence type="ECO:0000313" key="2">
    <source>
        <dbReference type="Proteomes" id="UP000494165"/>
    </source>
</evidence>
<dbReference type="AlphaFoldDB" id="A0A8S1DQM7"/>
<proteinExistence type="predicted"/>
<comment type="caution">
    <text evidence="1">The sequence shown here is derived from an EMBL/GenBank/DDBJ whole genome shotgun (WGS) entry which is preliminary data.</text>
</comment>
<dbReference type="EMBL" id="CADEPI010000262">
    <property type="protein sequence ID" value="CAB3382249.1"/>
    <property type="molecule type" value="Genomic_DNA"/>
</dbReference>
<organism evidence="1 2">
    <name type="scientific">Cloeon dipterum</name>
    <dbReference type="NCBI Taxonomy" id="197152"/>
    <lineage>
        <taxon>Eukaryota</taxon>
        <taxon>Metazoa</taxon>
        <taxon>Ecdysozoa</taxon>
        <taxon>Arthropoda</taxon>
        <taxon>Hexapoda</taxon>
        <taxon>Insecta</taxon>
        <taxon>Pterygota</taxon>
        <taxon>Palaeoptera</taxon>
        <taxon>Ephemeroptera</taxon>
        <taxon>Pisciforma</taxon>
        <taxon>Baetidae</taxon>
        <taxon>Cloeon</taxon>
    </lineage>
</organism>
<reference evidence="1 2" key="1">
    <citation type="submission" date="2020-04" db="EMBL/GenBank/DDBJ databases">
        <authorList>
            <person name="Alioto T."/>
            <person name="Alioto T."/>
            <person name="Gomez Garrido J."/>
        </authorList>
    </citation>
    <scope>NUCLEOTIDE SEQUENCE [LARGE SCALE GENOMIC DNA]</scope>
</reference>
<name>A0A8S1DQM7_9INSE</name>
<dbReference type="Proteomes" id="UP000494165">
    <property type="component" value="Unassembled WGS sequence"/>
</dbReference>